<comment type="caution">
    <text evidence="1">The sequence shown here is derived from an EMBL/GenBank/DDBJ whole genome shotgun (WGS) entry which is preliminary data.</text>
</comment>
<protein>
    <recommendedName>
        <fullName evidence="3">HTH merR-type domain-containing protein</fullName>
    </recommendedName>
</protein>
<reference evidence="1 2" key="1">
    <citation type="submission" date="2016-12" db="EMBL/GenBank/DDBJ databases">
        <title>Comparison of Traditional DNA-DNA Hybridization with In Silico Genomic Analysis.</title>
        <authorList>
            <person name="Nicholson A.C."/>
            <person name="Humrighouse B.W."/>
            <person name="Graziano J."/>
            <person name="Lasker B."/>
            <person name="Whitney A.M."/>
            <person name="Mcquiston J.R."/>
        </authorList>
    </citation>
    <scope>NUCLEOTIDE SEQUENCE [LARGE SCALE GENOMIC DNA]</scope>
    <source>
        <strain evidence="1 2">H2240</strain>
    </source>
</reference>
<evidence type="ECO:0000313" key="1">
    <source>
        <dbReference type="EMBL" id="OWJ76986.1"/>
    </source>
</evidence>
<accession>A0A212AA21</accession>
<proteinExistence type="predicted"/>
<dbReference type="EMBL" id="NIPW01000024">
    <property type="protein sequence ID" value="OWJ76986.1"/>
    <property type="molecule type" value="Genomic_DNA"/>
</dbReference>
<dbReference type="OrthoDB" id="7872880at2"/>
<evidence type="ECO:0008006" key="3">
    <source>
        <dbReference type="Google" id="ProtNLM"/>
    </source>
</evidence>
<organism evidence="1 2">
    <name type="scientific">Haematobacter genomosp. 1</name>
    <dbReference type="NCBI Taxonomy" id="366618"/>
    <lineage>
        <taxon>Bacteria</taxon>
        <taxon>Pseudomonadati</taxon>
        <taxon>Pseudomonadota</taxon>
        <taxon>Alphaproteobacteria</taxon>
        <taxon>Rhodobacterales</taxon>
        <taxon>Paracoccaceae</taxon>
        <taxon>Haematobacter</taxon>
    </lineage>
</organism>
<dbReference type="RefSeq" id="WP_088215779.1">
    <property type="nucleotide sequence ID" value="NZ_NIPW01000024.1"/>
</dbReference>
<evidence type="ECO:0000313" key="2">
    <source>
        <dbReference type="Proteomes" id="UP000196878"/>
    </source>
</evidence>
<keyword evidence="2" id="KW-1185">Reference proteome</keyword>
<name>A0A212AA21_9RHOB</name>
<dbReference type="AlphaFoldDB" id="A0A212AA21"/>
<dbReference type="Proteomes" id="UP000196878">
    <property type="component" value="Unassembled WGS sequence"/>
</dbReference>
<gene>
    <name evidence="1" type="ORF">CDV49_12575</name>
</gene>
<sequence>MPELFSRTFTVTEVAEALGVDSKDVQNYAARGLIVGHKGEAPAGKGRARAFTFFNVMEIAVAISLKNFLTIPPMNAFMIAGRFAHGGQGLPIERKPALPFHHRHGRTILVFTADQDGEIIWRPGADIFAEARHALNGALSFGTVDVSTLFERVVTRLGFDPRAVLDAAYPGSWADHAAYQEGPLPVSFRPDDVFCDR</sequence>